<organism evidence="1">
    <name type="scientific">Veillonella ratti</name>
    <dbReference type="NCBI Taxonomy" id="103892"/>
    <lineage>
        <taxon>Bacteria</taxon>
        <taxon>Bacillati</taxon>
        <taxon>Bacillota</taxon>
        <taxon>Negativicutes</taxon>
        <taxon>Veillonellales</taxon>
        <taxon>Veillonellaceae</taxon>
        <taxon>Veillonella</taxon>
    </lineage>
</organism>
<evidence type="ECO:0000313" key="1">
    <source>
        <dbReference type="EMBL" id="VYU52562.1"/>
    </source>
</evidence>
<dbReference type="EMBL" id="CACRUX010000101">
    <property type="protein sequence ID" value="VYU52562.1"/>
    <property type="molecule type" value="Genomic_DNA"/>
</dbReference>
<name>A0A6N3FKH3_9FIRM</name>
<protein>
    <recommendedName>
        <fullName evidence="2">Phage DNA packaging protein Nu1</fullName>
    </recommendedName>
</protein>
<sequence>MEDMNKFFRMNEGRILASTQAIARLFAVDKKTVAVWAKKGLPRVTTGWYDLQGCLEFKNIKNSEHGESLEQQKLKADLRYREARADNEELKQKAAIGEYIAVAEIEERLKETFAQVKTTLLAIGQKTMADIYNQYPEVAFDVKHTVECEIERGLAQLATGAKQTASGRYSKAKSK</sequence>
<evidence type="ECO:0008006" key="2">
    <source>
        <dbReference type="Google" id="ProtNLM"/>
    </source>
</evidence>
<proteinExistence type="predicted"/>
<dbReference type="AlphaFoldDB" id="A0A6N3FKH3"/>
<gene>
    <name evidence="1" type="ORF">VRLFYP33_02366</name>
</gene>
<reference evidence="1" key="1">
    <citation type="submission" date="2019-11" db="EMBL/GenBank/DDBJ databases">
        <authorList>
            <person name="Feng L."/>
        </authorList>
    </citation>
    <scope>NUCLEOTIDE SEQUENCE</scope>
    <source>
        <strain evidence="1">VrattiLFYP33</strain>
    </source>
</reference>
<accession>A0A6N3FKH3</accession>